<proteinExistence type="predicted"/>
<dbReference type="Proteomes" id="UP000031829">
    <property type="component" value="Chromosome"/>
</dbReference>
<dbReference type="GeneID" id="93644070"/>
<keyword evidence="5" id="KW-0472">Membrane</keyword>
<dbReference type="RefSeq" id="WP_034649912.1">
    <property type="nucleotide sequence ID" value="NZ_BCVB01000012.1"/>
</dbReference>
<reference evidence="6 7" key="1">
    <citation type="journal article" date="2015" name="Genome Announc.">
        <title>Complete genome sequences for 35 biothreat assay-relevant bacillus species.</title>
        <authorList>
            <person name="Johnson S.L."/>
            <person name="Daligault H.E."/>
            <person name="Davenport K.W."/>
            <person name="Jaissle J."/>
            <person name="Frey K.G."/>
            <person name="Ladner J.T."/>
            <person name="Broomall S.M."/>
            <person name="Bishop-Lilly K.A."/>
            <person name="Bruce D.C."/>
            <person name="Gibbons H.S."/>
            <person name="Coyne S.R."/>
            <person name="Lo C.C."/>
            <person name="Meincke L."/>
            <person name="Munk A.C."/>
            <person name="Koroleva G.I."/>
            <person name="Rosenzweig C.N."/>
            <person name="Palacios G.F."/>
            <person name="Redden C.L."/>
            <person name="Minogue T.D."/>
            <person name="Chain P.S."/>
        </authorList>
    </citation>
    <scope>NUCLEOTIDE SEQUENCE [LARGE SCALE GENOMIC DNA]</scope>
    <source>
        <strain evidence="7">ATCC 14581 / DSM 32 / JCM 2506 / NBRC 15308 / NCIMB 9376 / NCTC 10342 / NRRL B-14308 / VKM B-512</strain>
    </source>
</reference>
<sequence length="283" mass="31350">MNKVISFSKKIILEMKEDRATELAAEQAYYYMLSIFPMLILLLSIVPYLSIETKEAIHILQSVMPGETATIFKENVVQFISKPSGGILTFGILGTIWSASNGINAFIKAINQAFDVEETRSFIKVRLLSIVLTIGLILTLLVALVLPVFGGILLKMLREWLSFPPGTAIILDILRWIVAIGIMICILSILYHLAPNKTFPFAHVWPGAVVATILWQLTSLIFSFYVNNFGSYSTTYGSLGGVIVLMLWLFLTGLILVIGGEINAAYHRSKISTVQNQAQDTSM</sequence>
<dbReference type="HOGENOM" id="CLU_045539_4_3_9"/>
<evidence type="ECO:0000256" key="5">
    <source>
        <dbReference type="ARBA" id="ARBA00023136"/>
    </source>
</evidence>
<evidence type="ECO:0000313" key="7">
    <source>
        <dbReference type="Proteomes" id="UP000031829"/>
    </source>
</evidence>
<keyword evidence="2" id="KW-1003">Cell membrane</keyword>
<accession>A0A0B6AJH4</accession>
<evidence type="ECO:0000256" key="3">
    <source>
        <dbReference type="ARBA" id="ARBA00022692"/>
    </source>
</evidence>
<comment type="subcellular location">
    <subcellularLocation>
        <location evidence="1">Cell membrane</location>
        <topology evidence="1">Multi-pass membrane protein</topology>
    </subcellularLocation>
</comment>
<protein>
    <submittedName>
        <fullName evidence="6">YihY family inner membrane domain protein</fullName>
    </submittedName>
</protein>
<evidence type="ECO:0000256" key="1">
    <source>
        <dbReference type="ARBA" id="ARBA00004651"/>
    </source>
</evidence>
<dbReference type="AlphaFoldDB" id="A0A0B6AJH4"/>
<dbReference type="EMBL" id="CP009920">
    <property type="protein sequence ID" value="AJI25025.1"/>
    <property type="molecule type" value="Genomic_DNA"/>
</dbReference>
<dbReference type="PANTHER" id="PTHR30213:SF0">
    <property type="entry name" value="UPF0761 MEMBRANE PROTEIN YIHY"/>
    <property type="match status" value="1"/>
</dbReference>
<evidence type="ECO:0000313" key="6">
    <source>
        <dbReference type="EMBL" id="AJI25025.1"/>
    </source>
</evidence>
<dbReference type="GO" id="GO:0005886">
    <property type="term" value="C:plasma membrane"/>
    <property type="evidence" value="ECO:0007669"/>
    <property type="project" value="UniProtKB-SubCell"/>
</dbReference>
<keyword evidence="3" id="KW-0812">Transmembrane</keyword>
<gene>
    <name evidence="6" type="primary">yihY</name>
    <name evidence="6" type="ORF">BG04_569</name>
</gene>
<organism evidence="6 7">
    <name type="scientific">Priestia megaterium (strain ATCC 14581 / DSM 32 / CCUG 1817 / JCM 2506 / NBRC 15308 / NCIMB 9376 / NCTC 10342 / NRRL B-14308 / VKM B-512 / Ford 19)</name>
    <name type="common">Bacillus megaterium</name>
    <dbReference type="NCBI Taxonomy" id="1348623"/>
    <lineage>
        <taxon>Bacteria</taxon>
        <taxon>Bacillati</taxon>
        <taxon>Bacillota</taxon>
        <taxon>Bacilli</taxon>
        <taxon>Bacillales</taxon>
        <taxon>Bacillaceae</taxon>
        <taxon>Priestia</taxon>
    </lineage>
</organism>
<dbReference type="Pfam" id="PF03631">
    <property type="entry name" value="Virul_fac_BrkB"/>
    <property type="match status" value="1"/>
</dbReference>
<dbReference type="NCBIfam" id="TIGR00765">
    <property type="entry name" value="yihY_not_rbn"/>
    <property type="match status" value="1"/>
</dbReference>
<dbReference type="PANTHER" id="PTHR30213">
    <property type="entry name" value="INNER MEMBRANE PROTEIN YHJD"/>
    <property type="match status" value="1"/>
</dbReference>
<evidence type="ECO:0000256" key="2">
    <source>
        <dbReference type="ARBA" id="ARBA00022475"/>
    </source>
</evidence>
<keyword evidence="4" id="KW-1133">Transmembrane helix</keyword>
<name>A0A0B6AJH4_PRIM2</name>
<dbReference type="KEGG" id="bmeg:BG04_569"/>
<dbReference type="PIRSF" id="PIRSF035875">
    <property type="entry name" value="RNase_BN"/>
    <property type="match status" value="1"/>
</dbReference>
<dbReference type="InterPro" id="IPR017039">
    <property type="entry name" value="Virul_fac_BrkB"/>
</dbReference>
<evidence type="ECO:0000256" key="4">
    <source>
        <dbReference type="ARBA" id="ARBA00022989"/>
    </source>
</evidence>